<organism evidence="1 2">
    <name type="scientific">Microbacterium algihabitans</name>
    <dbReference type="NCBI Taxonomy" id="3075992"/>
    <lineage>
        <taxon>Bacteria</taxon>
        <taxon>Bacillati</taxon>
        <taxon>Actinomycetota</taxon>
        <taxon>Actinomycetes</taxon>
        <taxon>Micrococcales</taxon>
        <taxon>Microbacteriaceae</taxon>
        <taxon>Microbacterium</taxon>
    </lineage>
</organism>
<dbReference type="Proteomes" id="UP001256673">
    <property type="component" value="Unassembled WGS sequence"/>
</dbReference>
<keyword evidence="2" id="KW-1185">Reference proteome</keyword>
<gene>
    <name evidence="1" type="ORF">RWH43_16830</name>
</gene>
<accession>A0ABU3RZV6</accession>
<comment type="caution">
    <text evidence="1">The sequence shown here is derived from an EMBL/GenBank/DDBJ whole genome shotgun (WGS) entry which is preliminary data.</text>
</comment>
<protein>
    <submittedName>
        <fullName evidence="1">DUF6226 family protein</fullName>
    </submittedName>
</protein>
<dbReference type="InterPro" id="IPR045773">
    <property type="entry name" value="DUF6226"/>
</dbReference>
<dbReference type="Pfam" id="PF19736">
    <property type="entry name" value="DUF6226"/>
    <property type="match status" value="1"/>
</dbReference>
<proteinExistence type="predicted"/>
<sequence>MTHHLPQTGVQVIASTDVALMREDDEVSSYARPPIDSTILCDADGQVIDYGNRWDGSPPEDTYSVDTHPERFAPLHTVADALIAYLRDAYDVEVEEGVEAAEDLLHAPYNEVVRAARIRPNDPTCASVTLVFTAYPGIYMHAGLLNDFHYPVCGCDACDSNWQAEADDLERQVFAVVTGHYQETIERRDLTPWVGYAFTYPDGANSGGSGERGIGAERLRAAEATLRNVSGPWAEWPSNASPA</sequence>
<dbReference type="RefSeq" id="WP_316002023.1">
    <property type="nucleotide sequence ID" value="NZ_JAWDIU010000008.1"/>
</dbReference>
<name>A0ABU3RZV6_9MICO</name>
<dbReference type="EMBL" id="JAWDIU010000008">
    <property type="protein sequence ID" value="MDU0328426.1"/>
    <property type="molecule type" value="Genomic_DNA"/>
</dbReference>
<evidence type="ECO:0000313" key="1">
    <source>
        <dbReference type="EMBL" id="MDU0328426.1"/>
    </source>
</evidence>
<reference evidence="1 2" key="1">
    <citation type="submission" date="2023-09" db="EMBL/GenBank/DDBJ databases">
        <title>Microbacterium fusihabitans sp. nov., Microbacterium phycihabitans sp. nov., and Microbacterium cervinum sp. nov., isolated from dried seaweeds of beach.</title>
        <authorList>
            <person name="Lee S.D."/>
        </authorList>
    </citation>
    <scope>NUCLEOTIDE SEQUENCE [LARGE SCALE GENOMIC DNA]</scope>
    <source>
        <strain evidence="1 2">KSW2-21</strain>
    </source>
</reference>
<evidence type="ECO:0000313" key="2">
    <source>
        <dbReference type="Proteomes" id="UP001256673"/>
    </source>
</evidence>